<dbReference type="Proteomes" id="UP000199531">
    <property type="component" value="Unassembled WGS sequence"/>
</dbReference>
<dbReference type="Pfam" id="PF04364">
    <property type="entry name" value="DNA_pol3_chi"/>
    <property type="match status" value="1"/>
</dbReference>
<dbReference type="GO" id="GO:0003677">
    <property type="term" value="F:DNA binding"/>
    <property type="evidence" value="ECO:0007669"/>
    <property type="project" value="InterPro"/>
</dbReference>
<dbReference type="InterPro" id="IPR036768">
    <property type="entry name" value="PolIII_chi_sf"/>
</dbReference>
<proteinExistence type="predicted"/>
<dbReference type="EMBL" id="FOCW01000001">
    <property type="protein sequence ID" value="SEN36644.1"/>
    <property type="molecule type" value="Genomic_DNA"/>
</dbReference>
<dbReference type="OrthoDB" id="5297568at2"/>
<sequence>MTEIAFHFNIPDRIAYLSRLLRKAVGRSDSIVVVAEAAALDKLDRKLWELSATDFIGHWREGQDAGTVTEAMQERARVWLTEDVGSCPRHDVLVSLMPQVPAGFEQFARLIEVVSLDEADRAQARERWRYYTSRGYQIQRHDVQVKG</sequence>
<dbReference type="SUPFAM" id="SSF102400">
    <property type="entry name" value="DNA polymerase III chi subunit"/>
    <property type="match status" value="1"/>
</dbReference>
<keyword evidence="2" id="KW-1185">Reference proteome</keyword>
<reference evidence="1 2" key="1">
    <citation type="submission" date="2016-10" db="EMBL/GenBank/DDBJ databases">
        <authorList>
            <person name="de Groot N.N."/>
        </authorList>
    </citation>
    <scope>NUCLEOTIDE SEQUENCE [LARGE SCALE GENOMIC DNA]</scope>
    <source>
        <strain evidence="1 2">DSM 15123</strain>
    </source>
</reference>
<dbReference type="Gene3D" id="3.40.50.10110">
    <property type="entry name" value="DNA polymerase III subunit chi"/>
    <property type="match status" value="1"/>
</dbReference>
<organism evidence="1 2">
    <name type="scientific">Brachymonas denitrificans DSM 15123</name>
    <dbReference type="NCBI Taxonomy" id="1121117"/>
    <lineage>
        <taxon>Bacteria</taxon>
        <taxon>Pseudomonadati</taxon>
        <taxon>Pseudomonadota</taxon>
        <taxon>Betaproteobacteria</taxon>
        <taxon>Burkholderiales</taxon>
        <taxon>Comamonadaceae</taxon>
        <taxon>Brachymonas</taxon>
    </lineage>
</organism>
<accession>A0A1H8FYN8</accession>
<dbReference type="InterPro" id="IPR007459">
    <property type="entry name" value="DNA_pol3_chi"/>
</dbReference>
<protein>
    <submittedName>
        <fullName evidence="1">DNA polymerase III, chi subunit</fullName>
    </submittedName>
</protein>
<gene>
    <name evidence="1" type="ORF">SAMN02745977_01232</name>
</gene>
<dbReference type="PANTHER" id="PTHR38767:SF1">
    <property type="entry name" value="DNA POLYMERASE III SUBUNIT CHI"/>
    <property type="match status" value="1"/>
</dbReference>
<dbReference type="GO" id="GO:0003887">
    <property type="term" value="F:DNA-directed DNA polymerase activity"/>
    <property type="evidence" value="ECO:0007669"/>
    <property type="project" value="InterPro"/>
</dbReference>
<dbReference type="GO" id="GO:0032298">
    <property type="term" value="P:positive regulation of DNA-templated DNA replication initiation"/>
    <property type="evidence" value="ECO:0007669"/>
    <property type="project" value="TreeGrafter"/>
</dbReference>
<dbReference type="RefSeq" id="WP_091815099.1">
    <property type="nucleotide sequence ID" value="NZ_FOCW01000001.1"/>
</dbReference>
<evidence type="ECO:0000313" key="2">
    <source>
        <dbReference type="Proteomes" id="UP000199531"/>
    </source>
</evidence>
<evidence type="ECO:0000313" key="1">
    <source>
        <dbReference type="EMBL" id="SEN36644.1"/>
    </source>
</evidence>
<dbReference type="GO" id="GO:0006260">
    <property type="term" value="P:DNA replication"/>
    <property type="evidence" value="ECO:0007669"/>
    <property type="project" value="InterPro"/>
</dbReference>
<dbReference type="AlphaFoldDB" id="A0A1H8FYN8"/>
<dbReference type="STRING" id="1121117.SAMN02745977_01232"/>
<name>A0A1H8FYN8_9BURK</name>
<dbReference type="PANTHER" id="PTHR38767">
    <property type="entry name" value="DNA POLYMERASE III SUBUNIT CHI"/>
    <property type="match status" value="1"/>
</dbReference>